<gene>
    <name evidence="2" type="ORF">Sradi_4132800</name>
</gene>
<dbReference type="AlphaFoldDB" id="A0AAW2P540"/>
<evidence type="ECO:0000256" key="1">
    <source>
        <dbReference type="SAM" id="MobiDB-lite"/>
    </source>
</evidence>
<organism evidence="2">
    <name type="scientific">Sesamum radiatum</name>
    <name type="common">Black benniseed</name>
    <dbReference type="NCBI Taxonomy" id="300843"/>
    <lineage>
        <taxon>Eukaryota</taxon>
        <taxon>Viridiplantae</taxon>
        <taxon>Streptophyta</taxon>
        <taxon>Embryophyta</taxon>
        <taxon>Tracheophyta</taxon>
        <taxon>Spermatophyta</taxon>
        <taxon>Magnoliopsida</taxon>
        <taxon>eudicotyledons</taxon>
        <taxon>Gunneridae</taxon>
        <taxon>Pentapetalae</taxon>
        <taxon>asterids</taxon>
        <taxon>lamiids</taxon>
        <taxon>Lamiales</taxon>
        <taxon>Pedaliaceae</taxon>
        <taxon>Sesamum</taxon>
    </lineage>
</organism>
<protein>
    <submittedName>
        <fullName evidence="2">Uncharacterized protein</fullName>
    </submittedName>
</protein>
<accession>A0AAW2P540</accession>
<feature type="compositionally biased region" description="Basic and acidic residues" evidence="1">
    <location>
        <begin position="1"/>
        <end position="19"/>
    </location>
</feature>
<evidence type="ECO:0000313" key="2">
    <source>
        <dbReference type="EMBL" id="KAL0349836.1"/>
    </source>
</evidence>
<sequence>MAPNKAEHNSSKEVSKEVVRSGVSATGPVDVGGVGTGAKGVRADPQLARTKDVPTTTCKARALPGVFPQPFACSQHC</sequence>
<reference evidence="2" key="2">
    <citation type="journal article" date="2024" name="Plant">
        <title>Genomic evolution and insights into agronomic trait innovations of Sesamum species.</title>
        <authorList>
            <person name="Miao H."/>
            <person name="Wang L."/>
            <person name="Qu L."/>
            <person name="Liu H."/>
            <person name="Sun Y."/>
            <person name="Le M."/>
            <person name="Wang Q."/>
            <person name="Wei S."/>
            <person name="Zheng Y."/>
            <person name="Lin W."/>
            <person name="Duan Y."/>
            <person name="Cao H."/>
            <person name="Xiong S."/>
            <person name="Wang X."/>
            <person name="Wei L."/>
            <person name="Li C."/>
            <person name="Ma Q."/>
            <person name="Ju M."/>
            <person name="Zhao R."/>
            <person name="Li G."/>
            <person name="Mu C."/>
            <person name="Tian Q."/>
            <person name="Mei H."/>
            <person name="Zhang T."/>
            <person name="Gao T."/>
            <person name="Zhang H."/>
        </authorList>
    </citation>
    <scope>NUCLEOTIDE SEQUENCE</scope>
    <source>
        <strain evidence="2">G02</strain>
    </source>
</reference>
<name>A0AAW2P540_SESRA</name>
<feature type="region of interest" description="Disordered" evidence="1">
    <location>
        <begin position="1"/>
        <end position="47"/>
    </location>
</feature>
<dbReference type="EMBL" id="JACGWJ010000018">
    <property type="protein sequence ID" value="KAL0349836.1"/>
    <property type="molecule type" value="Genomic_DNA"/>
</dbReference>
<reference evidence="2" key="1">
    <citation type="submission" date="2020-06" db="EMBL/GenBank/DDBJ databases">
        <authorList>
            <person name="Li T."/>
            <person name="Hu X."/>
            <person name="Zhang T."/>
            <person name="Song X."/>
            <person name="Zhang H."/>
            <person name="Dai N."/>
            <person name="Sheng W."/>
            <person name="Hou X."/>
            <person name="Wei L."/>
        </authorList>
    </citation>
    <scope>NUCLEOTIDE SEQUENCE</scope>
    <source>
        <strain evidence="2">G02</strain>
        <tissue evidence="2">Leaf</tissue>
    </source>
</reference>
<proteinExistence type="predicted"/>
<comment type="caution">
    <text evidence="2">The sequence shown here is derived from an EMBL/GenBank/DDBJ whole genome shotgun (WGS) entry which is preliminary data.</text>
</comment>
<feature type="compositionally biased region" description="Low complexity" evidence="1">
    <location>
        <begin position="20"/>
        <end position="29"/>
    </location>
</feature>